<dbReference type="Gene3D" id="6.10.160.10">
    <property type="match status" value="1"/>
</dbReference>
<dbReference type="HAMAP" id="MF_00382">
    <property type="entry name" value="Ribosomal_bL20"/>
    <property type="match status" value="1"/>
</dbReference>
<proteinExistence type="inferred from homology"/>
<dbReference type="EMBL" id="CP066681">
    <property type="protein sequence ID" value="QQG36608.1"/>
    <property type="molecule type" value="Genomic_DNA"/>
</dbReference>
<comment type="function">
    <text evidence="7 8">Binds directly to 23S ribosomal RNA and is necessary for the in vitro assembly process of the 50S ribosomal subunit. It is not involved in the protein synthesizing functions of that subunit.</text>
</comment>
<dbReference type="PRINTS" id="PR00062">
    <property type="entry name" value="RIBOSOMALL20"/>
</dbReference>
<dbReference type="Proteomes" id="UP000595362">
    <property type="component" value="Chromosome"/>
</dbReference>
<evidence type="ECO:0000313" key="10">
    <source>
        <dbReference type="Proteomes" id="UP000595362"/>
    </source>
</evidence>
<keyword evidence="4 7" id="KW-0689">Ribosomal protein</keyword>
<protein>
    <recommendedName>
        <fullName evidence="6 7">Large ribosomal subunit protein bL20</fullName>
    </recommendedName>
</protein>
<dbReference type="InterPro" id="IPR049946">
    <property type="entry name" value="RIBOSOMAL_L20_CS"/>
</dbReference>
<dbReference type="Pfam" id="PF00453">
    <property type="entry name" value="Ribosomal_L20"/>
    <property type="match status" value="1"/>
</dbReference>
<evidence type="ECO:0000256" key="8">
    <source>
        <dbReference type="RuleBase" id="RU000560"/>
    </source>
</evidence>
<evidence type="ECO:0000256" key="1">
    <source>
        <dbReference type="ARBA" id="ARBA00007698"/>
    </source>
</evidence>
<comment type="similarity">
    <text evidence="1 7 8">Belongs to the bacterial ribosomal protein bL20 family.</text>
</comment>
<organism evidence="9 10">
    <name type="scientific">Micavibrio aeruginosavorus</name>
    <dbReference type="NCBI Taxonomy" id="349221"/>
    <lineage>
        <taxon>Bacteria</taxon>
        <taxon>Pseudomonadati</taxon>
        <taxon>Bdellovibrionota</taxon>
        <taxon>Bdellovibrionia</taxon>
        <taxon>Bdellovibrionales</taxon>
        <taxon>Pseudobdellovibrionaceae</taxon>
        <taxon>Micavibrio</taxon>
    </lineage>
</organism>
<dbReference type="CDD" id="cd07026">
    <property type="entry name" value="Ribosomal_L20"/>
    <property type="match status" value="1"/>
</dbReference>
<dbReference type="AlphaFoldDB" id="A0A7T5R309"/>
<keyword evidence="5 7" id="KW-0687">Ribonucleoprotein</keyword>
<evidence type="ECO:0000256" key="3">
    <source>
        <dbReference type="ARBA" id="ARBA00022884"/>
    </source>
</evidence>
<dbReference type="InterPro" id="IPR035566">
    <property type="entry name" value="Ribosomal_protein_bL20_C"/>
</dbReference>
<sequence>MSRVKSGPKTKNRHQKVLKLAKGHYGRRKNCYKIGANSVERALAYAYKHRRERKRDFRALWIMRINAAARLNGLTYSQFMHGLKLTGLQLDRKVLADIAVRNPDDFKAIAKQAGDARKKAA</sequence>
<dbReference type="GO" id="GO:1990904">
    <property type="term" value="C:ribonucleoprotein complex"/>
    <property type="evidence" value="ECO:0007669"/>
    <property type="project" value="UniProtKB-KW"/>
</dbReference>
<evidence type="ECO:0000256" key="2">
    <source>
        <dbReference type="ARBA" id="ARBA00022730"/>
    </source>
</evidence>
<dbReference type="SUPFAM" id="SSF74731">
    <property type="entry name" value="Ribosomal protein L20"/>
    <property type="match status" value="1"/>
</dbReference>
<dbReference type="GO" id="GO:0003735">
    <property type="term" value="F:structural constituent of ribosome"/>
    <property type="evidence" value="ECO:0007669"/>
    <property type="project" value="InterPro"/>
</dbReference>
<keyword evidence="3 7" id="KW-0694">RNA-binding</keyword>
<evidence type="ECO:0000256" key="4">
    <source>
        <dbReference type="ARBA" id="ARBA00022980"/>
    </source>
</evidence>
<evidence type="ECO:0000313" key="9">
    <source>
        <dbReference type="EMBL" id="QQG36608.1"/>
    </source>
</evidence>
<dbReference type="Gene3D" id="1.10.1900.20">
    <property type="entry name" value="Ribosomal protein L20"/>
    <property type="match status" value="1"/>
</dbReference>
<dbReference type="GO" id="GO:0006412">
    <property type="term" value="P:translation"/>
    <property type="evidence" value="ECO:0007669"/>
    <property type="project" value="InterPro"/>
</dbReference>
<dbReference type="GO" id="GO:0000027">
    <property type="term" value="P:ribosomal large subunit assembly"/>
    <property type="evidence" value="ECO:0007669"/>
    <property type="project" value="UniProtKB-UniRule"/>
</dbReference>
<dbReference type="NCBIfam" id="TIGR01032">
    <property type="entry name" value="rplT_bact"/>
    <property type="match status" value="1"/>
</dbReference>
<evidence type="ECO:0000256" key="5">
    <source>
        <dbReference type="ARBA" id="ARBA00023274"/>
    </source>
</evidence>
<dbReference type="InterPro" id="IPR005813">
    <property type="entry name" value="Ribosomal_bL20"/>
</dbReference>
<dbReference type="GO" id="GO:0005840">
    <property type="term" value="C:ribosome"/>
    <property type="evidence" value="ECO:0007669"/>
    <property type="project" value="UniProtKB-KW"/>
</dbReference>
<dbReference type="FunFam" id="1.10.1900.20:FF:000001">
    <property type="entry name" value="50S ribosomal protein L20"/>
    <property type="match status" value="1"/>
</dbReference>
<evidence type="ECO:0000256" key="7">
    <source>
        <dbReference type="HAMAP-Rule" id="MF_00382"/>
    </source>
</evidence>
<name>A0A7T5R309_9BACT</name>
<gene>
    <name evidence="7 9" type="primary">rplT</name>
    <name evidence="9" type="ORF">HYS17_02155</name>
</gene>
<reference evidence="9 10" key="1">
    <citation type="submission" date="2020-07" db="EMBL/GenBank/DDBJ databases">
        <title>Huge and variable diversity of episymbiotic CPR bacteria and DPANN archaea in groundwater ecosystems.</title>
        <authorList>
            <person name="He C.Y."/>
            <person name="Keren R."/>
            <person name="Whittaker M."/>
            <person name="Farag I.F."/>
            <person name="Doudna J."/>
            <person name="Cate J.H.D."/>
            <person name="Banfield J.F."/>
        </authorList>
    </citation>
    <scope>NUCLEOTIDE SEQUENCE [LARGE SCALE GENOMIC DNA]</scope>
    <source>
        <strain evidence="9">NC_groundwater_70_Ag_B-0.1um_54_66</strain>
    </source>
</reference>
<dbReference type="PANTHER" id="PTHR10986">
    <property type="entry name" value="39S RIBOSOMAL PROTEIN L20"/>
    <property type="match status" value="1"/>
</dbReference>
<dbReference type="PROSITE" id="PS00937">
    <property type="entry name" value="RIBOSOMAL_L20"/>
    <property type="match status" value="1"/>
</dbReference>
<evidence type="ECO:0000256" key="6">
    <source>
        <dbReference type="ARBA" id="ARBA00035172"/>
    </source>
</evidence>
<keyword evidence="2 7" id="KW-0699">rRNA-binding</keyword>
<dbReference type="GO" id="GO:0019843">
    <property type="term" value="F:rRNA binding"/>
    <property type="evidence" value="ECO:0007669"/>
    <property type="project" value="UniProtKB-UniRule"/>
</dbReference>
<accession>A0A7T5R309</accession>